<name>A0A0B7IUX2_9FLAO</name>
<proteinExistence type="predicted"/>
<keyword evidence="1" id="KW-0472">Membrane</keyword>
<sequence>MTEYFTSRSGSPFLVRDKFKNSTIMEQLIVIAIVLFSTFIFYKLHKASHKADNKLKKQEEIDELSFYKREGKHFRKAFDECFIIQEKIKEDVLDVEAKDFRDYMTRPGSKYRDEVFIESNKTRISCYAELLGKERLLYKIVDYDYTVVQMKARMQGYIDLYIIEETYEDGDYVYGWFFDTTFLEKDLFE</sequence>
<gene>
    <name evidence="2" type="ORF">CCAND93_530020</name>
</gene>
<feature type="transmembrane region" description="Helical" evidence="1">
    <location>
        <begin position="24"/>
        <end position="44"/>
    </location>
</feature>
<evidence type="ECO:0000256" key="1">
    <source>
        <dbReference type="SAM" id="Phobius"/>
    </source>
</evidence>
<organism evidence="2 3">
    <name type="scientific">Capnocytophaga canis</name>
    <dbReference type="NCBI Taxonomy" id="1848903"/>
    <lineage>
        <taxon>Bacteria</taxon>
        <taxon>Pseudomonadati</taxon>
        <taxon>Bacteroidota</taxon>
        <taxon>Flavobacteriia</taxon>
        <taxon>Flavobacteriales</taxon>
        <taxon>Flavobacteriaceae</taxon>
        <taxon>Capnocytophaga</taxon>
    </lineage>
</organism>
<evidence type="ECO:0000313" key="3">
    <source>
        <dbReference type="Proteomes" id="UP000038200"/>
    </source>
</evidence>
<keyword evidence="1" id="KW-0812">Transmembrane</keyword>
<dbReference type="AlphaFoldDB" id="A0A0B7IUX2"/>
<keyword evidence="1" id="KW-1133">Transmembrane helix</keyword>
<evidence type="ECO:0000313" key="2">
    <source>
        <dbReference type="EMBL" id="CEN53718.1"/>
    </source>
</evidence>
<reference evidence="2 3" key="1">
    <citation type="submission" date="2015-01" db="EMBL/GenBank/DDBJ databases">
        <authorList>
            <person name="Xiang T."/>
            <person name="Song Y."/>
            <person name="Huang L."/>
            <person name="Wang B."/>
            <person name="Wu P."/>
        </authorList>
    </citation>
    <scope>NUCLEOTIDE SEQUENCE [LARGE SCALE GENOMIC DNA]</scope>
    <source>
        <strain evidence="2 3">CcD93</strain>
    </source>
</reference>
<protein>
    <submittedName>
        <fullName evidence="2">Uncharacterized protein</fullName>
    </submittedName>
</protein>
<dbReference type="EMBL" id="CDOL01000243">
    <property type="protein sequence ID" value="CEN53718.1"/>
    <property type="molecule type" value="Genomic_DNA"/>
</dbReference>
<dbReference type="Proteomes" id="UP000038200">
    <property type="component" value="Unassembled WGS sequence"/>
</dbReference>
<accession>A0A0B7IUX2</accession>